<feature type="signal peptide" evidence="4">
    <location>
        <begin position="1"/>
        <end position="17"/>
    </location>
</feature>
<evidence type="ECO:0000256" key="4">
    <source>
        <dbReference type="SAM" id="SignalP"/>
    </source>
</evidence>
<evidence type="ECO:0000259" key="5">
    <source>
        <dbReference type="PROSITE" id="PS51352"/>
    </source>
</evidence>
<dbReference type="PANTHER" id="PTHR45672:SF3">
    <property type="entry name" value="THIOREDOXIN DOMAIN-CONTAINING PROTEIN 5"/>
    <property type="match status" value="1"/>
</dbReference>
<dbReference type="CDD" id="cd02961">
    <property type="entry name" value="PDI_a_family"/>
    <property type="match status" value="1"/>
</dbReference>
<accession>A0A7S0BYM4</accession>
<dbReference type="PRINTS" id="PR00421">
    <property type="entry name" value="THIOREDOXIN"/>
</dbReference>
<evidence type="ECO:0000256" key="1">
    <source>
        <dbReference type="ARBA" id="ARBA00006347"/>
    </source>
</evidence>
<reference evidence="6" key="1">
    <citation type="submission" date="2021-01" db="EMBL/GenBank/DDBJ databases">
        <authorList>
            <person name="Corre E."/>
            <person name="Pelletier E."/>
            <person name="Niang G."/>
            <person name="Scheremetjew M."/>
            <person name="Finn R."/>
            <person name="Kale V."/>
            <person name="Holt S."/>
            <person name="Cochrane G."/>
            <person name="Meng A."/>
            <person name="Brown T."/>
            <person name="Cohen L."/>
        </authorList>
    </citation>
    <scope>NUCLEOTIDE SEQUENCE</scope>
    <source>
        <strain evidence="6">CCAP1064/1</strain>
    </source>
</reference>
<keyword evidence="3" id="KW-0175">Coiled coil</keyword>
<protein>
    <recommendedName>
        <fullName evidence="5">Thioredoxin domain-containing protein</fullName>
    </recommendedName>
</protein>
<dbReference type="InterPro" id="IPR051063">
    <property type="entry name" value="PDI"/>
</dbReference>
<dbReference type="InterPro" id="IPR036249">
    <property type="entry name" value="Thioredoxin-like_sf"/>
</dbReference>
<evidence type="ECO:0000313" key="6">
    <source>
        <dbReference type="EMBL" id="CAD8407207.1"/>
    </source>
</evidence>
<dbReference type="GO" id="GO:0005783">
    <property type="term" value="C:endoplasmic reticulum"/>
    <property type="evidence" value="ECO:0007669"/>
    <property type="project" value="TreeGrafter"/>
</dbReference>
<dbReference type="GO" id="GO:0006457">
    <property type="term" value="P:protein folding"/>
    <property type="evidence" value="ECO:0007669"/>
    <property type="project" value="TreeGrafter"/>
</dbReference>
<keyword evidence="2 4" id="KW-0732">Signal</keyword>
<dbReference type="EMBL" id="HBEL01006949">
    <property type="protein sequence ID" value="CAD8407207.1"/>
    <property type="molecule type" value="Transcribed_RNA"/>
</dbReference>
<dbReference type="PROSITE" id="PS51352">
    <property type="entry name" value="THIOREDOXIN_2"/>
    <property type="match status" value="1"/>
</dbReference>
<dbReference type="Gene3D" id="3.40.30.10">
    <property type="entry name" value="Glutaredoxin"/>
    <property type="match status" value="1"/>
</dbReference>
<proteinExistence type="inferred from homology"/>
<organism evidence="6">
    <name type="scientific">Proboscia inermis</name>
    <dbReference type="NCBI Taxonomy" id="420281"/>
    <lineage>
        <taxon>Eukaryota</taxon>
        <taxon>Sar</taxon>
        <taxon>Stramenopiles</taxon>
        <taxon>Ochrophyta</taxon>
        <taxon>Bacillariophyta</taxon>
        <taxon>Coscinodiscophyceae</taxon>
        <taxon>Rhizosoleniophycidae</taxon>
        <taxon>Rhizosoleniales</taxon>
        <taxon>Rhizosoleniaceae</taxon>
        <taxon>Proboscia</taxon>
    </lineage>
</organism>
<feature type="domain" description="Thioredoxin" evidence="5">
    <location>
        <begin position="7"/>
        <end position="124"/>
    </location>
</feature>
<dbReference type="PANTHER" id="PTHR45672">
    <property type="entry name" value="PROTEIN DISULFIDE-ISOMERASE C17H9.14C-RELATED"/>
    <property type="match status" value="1"/>
</dbReference>
<evidence type="ECO:0000256" key="3">
    <source>
        <dbReference type="SAM" id="Coils"/>
    </source>
</evidence>
<name>A0A7S0BYM4_9STRA</name>
<comment type="similarity">
    <text evidence="1">Belongs to the protein disulfide isomerase family.</text>
</comment>
<dbReference type="PROSITE" id="PS00194">
    <property type="entry name" value="THIOREDOXIN_1"/>
    <property type="match status" value="1"/>
</dbReference>
<feature type="chain" id="PRO_5031412719" description="Thioredoxin domain-containing protein" evidence="4">
    <location>
        <begin position="18"/>
        <end position="222"/>
    </location>
</feature>
<dbReference type="InterPro" id="IPR017937">
    <property type="entry name" value="Thioredoxin_CS"/>
</dbReference>
<dbReference type="SUPFAM" id="SSF52833">
    <property type="entry name" value="Thioredoxin-like"/>
    <property type="match status" value="1"/>
</dbReference>
<evidence type="ECO:0000256" key="2">
    <source>
        <dbReference type="ARBA" id="ARBA00022729"/>
    </source>
</evidence>
<feature type="coiled-coil region" evidence="3">
    <location>
        <begin position="151"/>
        <end position="196"/>
    </location>
</feature>
<gene>
    <name evidence="6" type="ORF">PINE0816_LOCUS3324</name>
</gene>
<dbReference type="Pfam" id="PF00085">
    <property type="entry name" value="Thioredoxin"/>
    <property type="match status" value="1"/>
</dbReference>
<sequence>MKLSLALALSFSASAIAAVPSLTPENYDELTAGKTIFVKFFAPWCGHCKSMAPDWEKLADEFEGSTTALIAEVDCTEDENQPLCEANGVKGFPTLKHGDPSALEDYEGGRTYDDFASFAKDNLVPKCSPSNIGLCDDDKKAEIEALMAIPTDELDSKIAEKDAESKAAEDEFQAEVEKLQQHYESLMADKDAKQKAVKDSGLGLMKAVKAAKAKTSSGGEEL</sequence>
<dbReference type="InterPro" id="IPR013766">
    <property type="entry name" value="Thioredoxin_domain"/>
</dbReference>
<dbReference type="AlphaFoldDB" id="A0A7S0BYM4"/>
<dbReference type="GO" id="GO:0003756">
    <property type="term" value="F:protein disulfide isomerase activity"/>
    <property type="evidence" value="ECO:0007669"/>
    <property type="project" value="TreeGrafter"/>
</dbReference>